<dbReference type="AlphaFoldDB" id="A0A387BMW8"/>
<reference evidence="1 2" key="1">
    <citation type="submission" date="2018-09" db="EMBL/GenBank/DDBJ databases">
        <title>Genome sequencing of strain 2DFW10M-5.</title>
        <authorList>
            <person name="Heo J."/>
            <person name="Kim S.-J."/>
            <person name="Kwon S.-W."/>
        </authorList>
    </citation>
    <scope>NUCLEOTIDE SEQUENCE [LARGE SCALE GENOMIC DNA]</scope>
    <source>
        <strain evidence="1 2">2DFW10M-5</strain>
        <plasmid evidence="1 2">unnamed1</plasmid>
    </source>
</reference>
<gene>
    <name evidence="1" type="ORF">D7I44_17920</name>
</gene>
<geneLocation type="plasmid" evidence="1 2">
    <name>unnamed1</name>
</geneLocation>
<keyword evidence="2" id="KW-1185">Reference proteome</keyword>
<protein>
    <submittedName>
        <fullName evidence="1">Uncharacterized protein</fullName>
    </submittedName>
</protein>
<dbReference type="Proteomes" id="UP000275069">
    <property type="component" value="Plasmid unnamed1"/>
</dbReference>
<dbReference type="KEGG" id="gry:D7I44_17920"/>
<evidence type="ECO:0000313" key="1">
    <source>
        <dbReference type="EMBL" id="AYG05555.1"/>
    </source>
</evidence>
<name>A0A387BMW8_9MICO</name>
<dbReference type="RefSeq" id="WP_120791083.1">
    <property type="nucleotide sequence ID" value="NZ_CP032625.1"/>
</dbReference>
<sequence length="85" mass="9517">MRKLAAQNRADYREHDPVRSAAHERALDTIRDGTAQRAIRAGNIPAYLTSVPIAGRPDDIIVWELIHEPEGDRAIILWLGPLDPL</sequence>
<dbReference type="EMBL" id="CP032625">
    <property type="protein sequence ID" value="AYG05555.1"/>
    <property type="molecule type" value="Genomic_DNA"/>
</dbReference>
<proteinExistence type="predicted"/>
<organism evidence="1 2">
    <name type="scientific">Gryllotalpicola protaetiae</name>
    <dbReference type="NCBI Taxonomy" id="2419771"/>
    <lineage>
        <taxon>Bacteria</taxon>
        <taxon>Bacillati</taxon>
        <taxon>Actinomycetota</taxon>
        <taxon>Actinomycetes</taxon>
        <taxon>Micrococcales</taxon>
        <taxon>Microbacteriaceae</taxon>
        <taxon>Gryllotalpicola</taxon>
    </lineage>
</organism>
<accession>A0A387BMW8</accession>
<keyword evidence="1" id="KW-0614">Plasmid</keyword>
<evidence type="ECO:0000313" key="2">
    <source>
        <dbReference type="Proteomes" id="UP000275069"/>
    </source>
</evidence>